<dbReference type="EMBL" id="JBHULU010000012">
    <property type="protein sequence ID" value="MFD2513966.1"/>
    <property type="molecule type" value="Genomic_DNA"/>
</dbReference>
<protein>
    <submittedName>
        <fullName evidence="3">S41 family peptidase</fullName>
        <ecNumber evidence="3">3.4.-.-</ecNumber>
    </submittedName>
</protein>
<feature type="domain" description="Tail specific protease" evidence="2">
    <location>
        <begin position="111"/>
        <end position="318"/>
    </location>
</feature>
<proteinExistence type="predicted"/>
<feature type="signal peptide" evidence="1">
    <location>
        <begin position="1"/>
        <end position="19"/>
    </location>
</feature>
<dbReference type="InterPro" id="IPR029045">
    <property type="entry name" value="ClpP/crotonase-like_dom_sf"/>
</dbReference>
<keyword evidence="1" id="KW-0732">Signal</keyword>
<dbReference type="SUPFAM" id="SSF52096">
    <property type="entry name" value="ClpP/crotonase"/>
    <property type="match status" value="1"/>
</dbReference>
<dbReference type="Pfam" id="PF03572">
    <property type="entry name" value="Peptidase_S41"/>
    <property type="match status" value="1"/>
</dbReference>
<evidence type="ECO:0000259" key="2">
    <source>
        <dbReference type="SMART" id="SM00245"/>
    </source>
</evidence>
<accession>A0ABW5ILE2</accession>
<name>A0ABW5ILE2_9BACT</name>
<dbReference type="Gene3D" id="3.90.226.10">
    <property type="entry name" value="2-enoyl-CoA Hydratase, Chain A, domain 1"/>
    <property type="match status" value="1"/>
</dbReference>
<evidence type="ECO:0000313" key="4">
    <source>
        <dbReference type="Proteomes" id="UP001597544"/>
    </source>
</evidence>
<feature type="chain" id="PRO_5047266544" evidence="1">
    <location>
        <begin position="20"/>
        <end position="341"/>
    </location>
</feature>
<dbReference type="InterPro" id="IPR005151">
    <property type="entry name" value="Tail-specific_protease"/>
</dbReference>
<dbReference type="SMART" id="SM00245">
    <property type="entry name" value="TSPc"/>
    <property type="match status" value="1"/>
</dbReference>
<dbReference type="Proteomes" id="UP001597544">
    <property type="component" value="Unassembled WGS sequence"/>
</dbReference>
<dbReference type="RefSeq" id="WP_377505573.1">
    <property type="nucleotide sequence ID" value="NZ_JBHULU010000012.1"/>
</dbReference>
<evidence type="ECO:0000313" key="3">
    <source>
        <dbReference type="EMBL" id="MFD2513966.1"/>
    </source>
</evidence>
<dbReference type="PANTHER" id="PTHR11261">
    <property type="entry name" value="INTERPHOTORECEPTOR RETINOID-BINDING PROTEIN"/>
    <property type="match status" value="1"/>
</dbReference>
<dbReference type="GO" id="GO:0016787">
    <property type="term" value="F:hydrolase activity"/>
    <property type="evidence" value="ECO:0007669"/>
    <property type="project" value="UniProtKB-KW"/>
</dbReference>
<organism evidence="3 4">
    <name type="scientific">Pontibacter locisalis</name>
    <dbReference type="NCBI Taxonomy" id="1719035"/>
    <lineage>
        <taxon>Bacteria</taxon>
        <taxon>Pseudomonadati</taxon>
        <taxon>Bacteroidota</taxon>
        <taxon>Cytophagia</taxon>
        <taxon>Cytophagales</taxon>
        <taxon>Hymenobacteraceae</taxon>
        <taxon>Pontibacter</taxon>
    </lineage>
</organism>
<dbReference type="CDD" id="cd06567">
    <property type="entry name" value="Peptidase_S41"/>
    <property type="match status" value="1"/>
</dbReference>
<sequence>MKKPFILFTLLLLCSTSFAQKPVIKDSVRFYLDTVLTVMSQQSLYKHKVDWQKLRHDLHQQTASAKSVQELKPAFTSIFTTLNDQHSAIYYKKMQVSILDPMALLPQDEQSKQLTERVMKGEFKLRSEVLEGKYGYILIPQMNMPQDKIQAYAEKVRQKLCELNPGTLDGWIIDLRVNTGGNMYPMATGIGPLVGEGIVGGAVDADKKQTATWRIINTNFAYDDWKPTDLPKDCDVKKNVKVAVLIGPHTASSGETMAVMFKGRPNTRFFGQPSMGLTTSNAWLQLTDDFVLNVSTSYFADRNKKAYTGKVNPDVAVDGPVNFENLNQDAAVTAALKWLKK</sequence>
<gene>
    <name evidence="3" type="ORF">ACFSRY_08825</name>
</gene>
<evidence type="ECO:0000256" key="1">
    <source>
        <dbReference type="SAM" id="SignalP"/>
    </source>
</evidence>
<comment type="caution">
    <text evidence="3">The sequence shown here is derived from an EMBL/GenBank/DDBJ whole genome shotgun (WGS) entry which is preliminary data.</text>
</comment>
<reference evidence="4" key="1">
    <citation type="journal article" date="2019" name="Int. J. Syst. Evol. Microbiol.">
        <title>The Global Catalogue of Microorganisms (GCM) 10K type strain sequencing project: providing services to taxonomists for standard genome sequencing and annotation.</title>
        <authorList>
            <consortium name="The Broad Institute Genomics Platform"/>
            <consortium name="The Broad Institute Genome Sequencing Center for Infectious Disease"/>
            <person name="Wu L."/>
            <person name="Ma J."/>
        </authorList>
    </citation>
    <scope>NUCLEOTIDE SEQUENCE [LARGE SCALE GENOMIC DNA]</scope>
    <source>
        <strain evidence="4">KCTC 42498</strain>
    </source>
</reference>
<keyword evidence="4" id="KW-1185">Reference proteome</keyword>
<keyword evidence="3" id="KW-0378">Hydrolase</keyword>
<dbReference type="PANTHER" id="PTHR11261:SF3">
    <property type="entry name" value="RETINOL-BINDING PROTEIN 3"/>
    <property type="match status" value="1"/>
</dbReference>
<dbReference type="EC" id="3.4.-.-" evidence="3"/>